<dbReference type="CDD" id="cd14366">
    <property type="entry name" value="CUE_CUED1"/>
    <property type="match status" value="1"/>
</dbReference>
<dbReference type="Proteomes" id="UP000052978">
    <property type="component" value="Unassembled WGS sequence"/>
</dbReference>
<name>S7N6E5_MYOBR</name>
<feature type="domain" description="CUE" evidence="8">
    <location>
        <begin position="1"/>
        <end position="39"/>
    </location>
</feature>
<feature type="compositionally biased region" description="Basic and acidic residues" evidence="7">
    <location>
        <begin position="439"/>
        <end position="452"/>
    </location>
</feature>
<dbReference type="PROSITE" id="PS51140">
    <property type="entry name" value="CUE"/>
    <property type="match status" value="1"/>
</dbReference>
<reference evidence="9 10" key="1">
    <citation type="journal article" date="2013" name="Nat. Commun.">
        <title>Genome analysis reveals insights into physiology and longevity of the Brandt's bat Myotis brandtii.</title>
        <authorList>
            <person name="Seim I."/>
            <person name="Fang X."/>
            <person name="Xiong Z."/>
            <person name="Lobanov A.V."/>
            <person name="Huang Z."/>
            <person name="Ma S."/>
            <person name="Feng Y."/>
            <person name="Turanov A.A."/>
            <person name="Zhu Y."/>
            <person name="Lenz T.L."/>
            <person name="Gerashchenko M.V."/>
            <person name="Fan D."/>
            <person name="Hee Yim S."/>
            <person name="Yao X."/>
            <person name="Jordan D."/>
            <person name="Xiong Y."/>
            <person name="Ma Y."/>
            <person name="Lyapunov A.N."/>
            <person name="Chen G."/>
            <person name="Kulakova O.I."/>
            <person name="Sun Y."/>
            <person name="Lee S.G."/>
            <person name="Bronson R.T."/>
            <person name="Moskalev A.A."/>
            <person name="Sunyaev S.R."/>
            <person name="Zhang G."/>
            <person name="Krogh A."/>
            <person name="Wang J."/>
            <person name="Gladyshev V.N."/>
        </authorList>
    </citation>
    <scope>NUCLEOTIDE SEQUENCE [LARGE SCALE GENOMIC DNA]</scope>
</reference>
<comment type="subcellular location">
    <subcellularLocation>
        <location evidence="1">Mitochondrion</location>
    </subcellularLocation>
</comment>
<dbReference type="GO" id="GO:0003735">
    <property type="term" value="F:structural constituent of ribosome"/>
    <property type="evidence" value="ECO:0007669"/>
    <property type="project" value="InterPro"/>
</dbReference>
<keyword evidence="3" id="KW-0689">Ribosomal protein</keyword>
<feature type="region of interest" description="Disordered" evidence="7">
    <location>
        <begin position="143"/>
        <end position="171"/>
    </location>
</feature>
<dbReference type="InterPro" id="IPR040192">
    <property type="entry name" value="CUEDC1"/>
</dbReference>
<keyword evidence="10" id="KW-1185">Reference proteome</keyword>
<dbReference type="InterPro" id="IPR003892">
    <property type="entry name" value="CUE"/>
</dbReference>
<feature type="region of interest" description="Disordered" evidence="7">
    <location>
        <begin position="437"/>
        <end position="458"/>
    </location>
</feature>
<gene>
    <name evidence="9" type="ORF">D623_10020670</name>
</gene>
<evidence type="ECO:0000256" key="5">
    <source>
        <dbReference type="ARBA" id="ARBA00023274"/>
    </source>
</evidence>
<feature type="region of interest" description="Disordered" evidence="7">
    <location>
        <begin position="216"/>
        <end position="245"/>
    </location>
</feature>
<dbReference type="SUPFAM" id="SSF46934">
    <property type="entry name" value="UBA-like"/>
    <property type="match status" value="1"/>
</dbReference>
<dbReference type="InterPro" id="IPR023611">
    <property type="entry name" value="mS23_dom_met"/>
</dbReference>
<evidence type="ECO:0000313" key="9">
    <source>
        <dbReference type="EMBL" id="EPQ11630.1"/>
    </source>
</evidence>
<sequence length="458" mass="51958">MDDFKTMFPNMDYDIIECVLRANSGAVDATIDQLLQMNLEGGGGGVYEDSSDSEDSIPPEILERTLEPDSSDEEPPPVYSPPAYHMHMFDRPYPLAPPTPPPRIDVLDSAPPSSQRRYRNWNPPLLGNLPDDFLRILPQQLDSMQGNPRGSKPMNTEGGLTPAAGPGPRDQESRWKQYLEDERIALFLQNEEFMKELQRNRDFLLALERDRLKYESQKSKSSSVAVGNDLGFPSPAPGTNDANPAVSEDALFRDKLKHMGKYEDFRGRRQEVPKVEEALREGQTRDLMRAGVLKEKPLWFDVYHAFPPLREPVFRRPLLRYGKAKAPIQDIFYHEDLIRAKFYSTYGSGQKAFDLFNPNFKSTCQRFVEKYLELQKLGETDEEKLFVEAGKALLAEGVILRRVGEARAQQDSSHVSSKSEPTGVKLQTLLEKIQPLKEVQQDQHLEAPEEQSKGPSPP</sequence>
<dbReference type="PANTHER" id="PTHR13467:SF3">
    <property type="entry name" value="CUE DOMAIN-CONTAINING PROTEIN 1"/>
    <property type="match status" value="1"/>
</dbReference>
<dbReference type="Gene3D" id="1.10.8.10">
    <property type="entry name" value="DNA helicase RuvA subunit, C-terminal domain"/>
    <property type="match status" value="1"/>
</dbReference>
<evidence type="ECO:0000259" key="8">
    <source>
        <dbReference type="PROSITE" id="PS51140"/>
    </source>
</evidence>
<evidence type="ECO:0000313" key="10">
    <source>
        <dbReference type="Proteomes" id="UP000052978"/>
    </source>
</evidence>
<dbReference type="InterPro" id="IPR040195">
    <property type="entry name" value="CUE_CUED1"/>
</dbReference>
<dbReference type="GO" id="GO:0043130">
    <property type="term" value="F:ubiquitin binding"/>
    <property type="evidence" value="ECO:0007669"/>
    <property type="project" value="InterPro"/>
</dbReference>
<evidence type="ECO:0000256" key="4">
    <source>
        <dbReference type="ARBA" id="ARBA00023128"/>
    </source>
</evidence>
<dbReference type="SMART" id="SM00546">
    <property type="entry name" value="CUE"/>
    <property type="match status" value="1"/>
</dbReference>
<evidence type="ECO:0000256" key="7">
    <source>
        <dbReference type="SAM" id="MobiDB-lite"/>
    </source>
</evidence>
<dbReference type="EMBL" id="KE163350">
    <property type="protein sequence ID" value="EPQ11630.1"/>
    <property type="molecule type" value="Genomic_DNA"/>
</dbReference>
<dbReference type="Pfam" id="PF10484">
    <property type="entry name" value="MRP-S23"/>
    <property type="match status" value="1"/>
</dbReference>
<dbReference type="PANTHER" id="PTHR13467">
    <property type="entry name" value="CUE DOMAIN CONTAINING PROTEIN 1"/>
    <property type="match status" value="1"/>
</dbReference>
<dbReference type="InterPro" id="IPR059242">
    <property type="entry name" value="mS23_dom"/>
</dbReference>
<dbReference type="eggNOG" id="ENOG502RZIC">
    <property type="taxonomic scope" value="Eukaryota"/>
</dbReference>
<proteinExistence type="inferred from homology"/>
<evidence type="ECO:0000256" key="1">
    <source>
        <dbReference type="ARBA" id="ARBA00004173"/>
    </source>
</evidence>
<dbReference type="Pfam" id="PF02845">
    <property type="entry name" value="CUE"/>
    <property type="match status" value="1"/>
</dbReference>
<comment type="similarity">
    <text evidence="2">Belongs to the mitochondrion-specific ribosomal protein mS23 family.</text>
</comment>
<evidence type="ECO:0000256" key="3">
    <source>
        <dbReference type="ARBA" id="ARBA00022980"/>
    </source>
</evidence>
<keyword evidence="4" id="KW-0496">Mitochondrion</keyword>
<dbReference type="GO" id="GO:0006412">
    <property type="term" value="P:translation"/>
    <property type="evidence" value="ECO:0007669"/>
    <property type="project" value="InterPro"/>
</dbReference>
<evidence type="ECO:0000256" key="2">
    <source>
        <dbReference type="ARBA" id="ARBA00009864"/>
    </source>
</evidence>
<evidence type="ECO:0000256" key="6">
    <source>
        <dbReference type="ARBA" id="ARBA00035137"/>
    </source>
</evidence>
<protein>
    <recommendedName>
        <fullName evidence="6">Small ribosomal subunit protein mS23</fullName>
    </recommendedName>
</protein>
<feature type="region of interest" description="Disordered" evidence="7">
    <location>
        <begin position="42"/>
        <end position="85"/>
    </location>
</feature>
<keyword evidence="5" id="KW-0687">Ribonucleoprotein</keyword>
<accession>S7N6E5</accession>
<organism evidence="9 10">
    <name type="scientific">Myotis brandtii</name>
    <name type="common">Brandt's bat</name>
    <dbReference type="NCBI Taxonomy" id="109478"/>
    <lineage>
        <taxon>Eukaryota</taxon>
        <taxon>Metazoa</taxon>
        <taxon>Chordata</taxon>
        <taxon>Craniata</taxon>
        <taxon>Vertebrata</taxon>
        <taxon>Euteleostomi</taxon>
        <taxon>Mammalia</taxon>
        <taxon>Eutheria</taxon>
        <taxon>Laurasiatheria</taxon>
        <taxon>Chiroptera</taxon>
        <taxon>Yangochiroptera</taxon>
        <taxon>Vespertilionidae</taxon>
        <taxon>Myotis</taxon>
    </lineage>
</organism>
<dbReference type="CDD" id="cd23701">
    <property type="entry name" value="At1g26750"/>
    <property type="match status" value="1"/>
</dbReference>
<dbReference type="GO" id="GO:0005840">
    <property type="term" value="C:ribosome"/>
    <property type="evidence" value="ECO:0007669"/>
    <property type="project" value="InterPro"/>
</dbReference>
<dbReference type="AlphaFoldDB" id="S7N6E5"/>
<dbReference type="InterPro" id="IPR009060">
    <property type="entry name" value="UBA-like_sf"/>
</dbReference>